<dbReference type="Proteomes" id="UP001522905">
    <property type="component" value="Unassembled WGS sequence"/>
</dbReference>
<dbReference type="InterPro" id="IPR050487">
    <property type="entry name" value="FtsQ_DivIB"/>
</dbReference>
<keyword evidence="2 6" id="KW-0132">Cell division</keyword>
<dbReference type="HAMAP" id="MF_00912">
    <property type="entry name" value="DivIB"/>
    <property type="match status" value="1"/>
</dbReference>
<evidence type="ECO:0000259" key="7">
    <source>
        <dbReference type="Pfam" id="PF08478"/>
    </source>
</evidence>
<keyword evidence="9" id="KW-1185">Reference proteome</keyword>
<comment type="similarity">
    <text evidence="6">Belongs to the FtsQ/DivIB family. DivIB subfamily.</text>
</comment>
<evidence type="ECO:0000256" key="4">
    <source>
        <dbReference type="ARBA" id="ARBA00022989"/>
    </source>
</evidence>
<evidence type="ECO:0000313" key="9">
    <source>
        <dbReference type="Proteomes" id="UP001522905"/>
    </source>
</evidence>
<dbReference type="PANTHER" id="PTHR37820:SF1">
    <property type="entry name" value="CELL DIVISION PROTEIN FTSQ"/>
    <property type="match status" value="1"/>
</dbReference>
<dbReference type="Gene3D" id="3.40.50.10960">
    <property type="match status" value="1"/>
</dbReference>
<evidence type="ECO:0000313" key="8">
    <source>
        <dbReference type="EMBL" id="MCK8624751.1"/>
    </source>
</evidence>
<reference evidence="8 9" key="1">
    <citation type="submission" date="2021-11" db="EMBL/GenBank/DDBJ databases">
        <title>Comparative genomics of bee honey and flower isolates.</title>
        <authorList>
            <person name="Bechtner J.D."/>
            <person name="Gallus M.K."/>
            <person name="Ehrmann M."/>
        </authorList>
    </citation>
    <scope>NUCLEOTIDE SEQUENCE [LARGE SCALE GENOMIC DNA]</scope>
    <source>
        <strain evidence="8 9">M161</strain>
    </source>
</reference>
<dbReference type="Pfam" id="PF08478">
    <property type="entry name" value="POTRA_1"/>
    <property type="match status" value="1"/>
</dbReference>
<keyword evidence="4 6" id="KW-1133">Transmembrane helix</keyword>
<evidence type="ECO:0000256" key="6">
    <source>
        <dbReference type="HAMAP-Rule" id="MF_00912"/>
    </source>
</evidence>
<dbReference type="InterPro" id="IPR013685">
    <property type="entry name" value="POTRA_FtsQ_type"/>
</dbReference>
<evidence type="ECO:0000256" key="1">
    <source>
        <dbReference type="ARBA" id="ARBA00022475"/>
    </source>
</evidence>
<keyword evidence="1 6" id="KW-1003">Cell membrane</keyword>
<keyword evidence="6" id="KW-0472">Membrane</keyword>
<evidence type="ECO:0000256" key="3">
    <source>
        <dbReference type="ARBA" id="ARBA00022692"/>
    </source>
</evidence>
<comment type="function">
    <text evidence="6">Cell division protein that may be involved in stabilizing or promoting the assembly of the division complex.</text>
</comment>
<dbReference type="PANTHER" id="PTHR37820">
    <property type="entry name" value="CELL DIVISION PROTEIN DIVIB"/>
    <property type="match status" value="1"/>
</dbReference>
<dbReference type="EMBL" id="JAJIAO010000003">
    <property type="protein sequence ID" value="MCK8624751.1"/>
    <property type="molecule type" value="Genomic_DNA"/>
</dbReference>
<protein>
    <recommendedName>
        <fullName evidence="6">Cell division protein DivIB</fullName>
    </recommendedName>
</protein>
<accession>A0ABT0I203</accession>
<keyword evidence="5 6" id="KW-0131">Cell cycle</keyword>
<organism evidence="8 9">
    <name type="scientific">Apilactobacillus xinyiensis</name>
    <dbReference type="NCBI Taxonomy" id="2841032"/>
    <lineage>
        <taxon>Bacteria</taxon>
        <taxon>Bacillati</taxon>
        <taxon>Bacillota</taxon>
        <taxon>Bacilli</taxon>
        <taxon>Lactobacillales</taxon>
        <taxon>Lactobacillaceae</taxon>
        <taxon>Apilactobacillus</taxon>
    </lineage>
</organism>
<dbReference type="RefSeq" id="WP_248601686.1">
    <property type="nucleotide sequence ID" value="NZ_JAJIAO010000003.1"/>
</dbReference>
<proteinExistence type="inferred from homology"/>
<sequence>MNLKNFSLDKVFKFRHKNNSKKVVTLNRSKIKIMLKKFFIVFIPLFIILLISLYFISPLSKISSIKIIGNENISNQYIKNKSGIHLGDSIFKIIGKNKMLNSKLTDDNLQIKDANFKLFGINKLKIYIKQYQTIGYNSDKNNRAYPILASGKELNTPIDNPNTDKLPYLVNFKNDNQRKYIVKEMNKLPSYIRNNIRVISFYPTDIFPDGLHIYMRDGNKVYVLISNFKNKMPYYHSIASKLKVKSIINLEVGAYSYPHNSK</sequence>
<evidence type="ECO:0000256" key="5">
    <source>
        <dbReference type="ARBA" id="ARBA00023306"/>
    </source>
</evidence>
<feature type="domain" description="POTRA" evidence="7">
    <location>
        <begin position="60"/>
        <end position="129"/>
    </location>
</feature>
<gene>
    <name evidence="6" type="primary">divIB</name>
    <name evidence="8" type="ORF">LNP07_04400</name>
</gene>
<comment type="caution">
    <text evidence="8">The sequence shown here is derived from an EMBL/GenBank/DDBJ whole genome shotgun (WGS) entry which is preliminary data.</text>
</comment>
<dbReference type="InterPro" id="IPR026580">
    <property type="entry name" value="DivIB"/>
</dbReference>
<comment type="subcellular location">
    <subcellularLocation>
        <location evidence="6">Cell membrane</location>
        <topology evidence="6">Single-pass type II membrane protein</topology>
    </subcellularLocation>
    <text evidence="6">Localizes to the division septum.</text>
</comment>
<feature type="transmembrane region" description="Helical" evidence="6">
    <location>
        <begin position="38"/>
        <end position="56"/>
    </location>
</feature>
<evidence type="ECO:0000256" key="2">
    <source>
        <dbReference type="ARBA" id="ARBA00022618"/>
    </source>
</evidence>
<name>A0ABT0I203_9LACO</name>
<keyword evidence="3 6" id="KW-0812">Transmembrane</keyword>